<keyword evidence="1" id="KW-0862">Zinc</keyword>
<feature type="compositionally biased region" description="Polar residues" evidence="2">
    <location>
        <begin position="369"/>
        <end position="384"/>
    </location>
</feature>
<keyword evidence="1" id="KW-0863">Zinc-finger</keyword>
<evidence type="ECO:0000313" key="5">
    <source>
        <dbReference type="Proteomes" id="UP000646827"/>
    </source>
</evidence>
<protein>
    <recommendedName>
        <fullName evidence="3">CCHC-type domain-containing protein</fullName>
    </recommendedName>
</protein>
<gene>
    <name evidence="4" type="ORF">INT45_009021</name>
</gene>
<feature type="domain" description="CCHC-type" evidence="3">
    <location>
        <begin position="217"/>
        <end position="232"/>
    </location>
</feature>
<dbReference type="OrthoDB" id="2286764at2759"/>
<evidence type="ECO:0000256" key="2">
    <source>
        <dbReference type="SAM" id="MobiDB-lite"/>
    </source>
</evidence>
<dbReference type="SMART" id="SM00343">
    <property type="entry name" value="ZnF_C2HC"/>
    <property type="match status" value="2"/>
</dbReference>
<comment type="caution">
    <text evidence="4">The sequence shown here is derived from an EMBL/GenBank/DDBJ whole genome shotgun (WGS) entry which is preliminary data.</text>
</comment>
<evidence type="ECO:0000256" key="1">
    <source>
        <dbReference type="PROSITE-ProRule" id="PRU00047"/>
    </source>
</evidence>
<sequence>MADTGAPGIRTWADIASSHKGNNRSITLFTEQGFEQTRRAKQAENIIRSLNANSVIFDFGTNLPSKETAYRTIMQLGPIIGIRTIGRSRNPRALLIEVRFGNDETKQKAINEGITYDNHTYLATPALAADADIVKVNFKELPFVEPEPLHASLKNTMRHYRKVSQIRVYVDPATGLYEGEATVILDITPPADYMNDDDDEPYYKPLTSSWKNAPPLCRYCKKEGHKKDDCPKMIDMECYYCHTKGHQQRNCHVRRADEKRKRYAEKIDHMSAEELLATYPEITQTFETLQQEHKKNKQQLTQQMPQQQQSFNTDLTTIITPLPTKKKDSTDTANDDDSEMKDADTAYQHNNGETAETAPTPKRLRTTKESSTNLTAKQQQSNITPIPDSLLSTNNNISSPINNGKGTESSGPNPLD</sequence>
<reference evidence="4 5" key="1">
    <citation type="submission" date="2020-12" db="EMBL/GenBank/DDBJ databases">
        <title>Metabolic potential, ecology and presence of endohyphal bacteria is reflected in genomic diversity of Mucoromycotina.</title>
        <authorList>
            <person name="Muszewska A."/>
            <person name="Okrasinska A."/>
            <person name="Steczkiewicz K."/>
            <person name="Drgas O."/>
            <person name="Orlowska M."/>
            <person name="Perlinska-Lenart U."/>
            <person name="Aleksandrzak-Piekarczyk T."/>
            <person name="Szatraj K."/>
            <person name="Zielenkiewicz U."/>
            <person name="Pilsyk S."/>
            <person name="Malc E."/>
            <person name="Mieczkowski P."/>
            <person name="Kruszewska J.S."/>
            <person name="Biernat P."/>
            <person name="Pawlowska J."/>
        </authorList>
    </citation>
    <scope>NUCLEOTIDE SEQUENCE [LARGE SCALE GENOMIC DNA]</scope>
    <source>
        <strain evidence="4 5">CBS 142.35</strain>
    </source>
</reference>
<keyword evidence="1" id="KW-0479">Metal-binding</keyword>
<dbReference type="InterPro" id="IPR036875">
    <property type="entry name" value="Znf_CCHC_sf"/>
</dbReference>
<evidence type="ECO:0000313" key="4">
    <source>
        <dbReference type="EMBL" id="KAG2224706.1"/>
    </source>
</evidence>
<dbReference type="GO" id="GO:0003676">
    <property type="term" value="F:nucleic acid binding"/>
    <property type="evidence" value="ECO:0007669"/>
    <property type="project" value="InterPro"/>
</dbReference>
<keyword evidence="5" id="KW-1185">Reference proteome</keyword>
<feature type="compositionally biased region" description="Polar residues" evidence="2">
    <location>
        <begin position="404"/>
        <end position="416"/>
    </location>
</feature>
<dbReference type="InterPro" id="IPR001878">
    <property type="entry name" value="Znf_CCHC"/>
</dbReference>
<evidence type="ECO:0000259" key="3">
    <source>
        <dbReference type="PROSITE" id="PS50158"/>
    </source>
</evidence>
<accession>A0A8H7VJ31</accession>
<dbReference type="SUPFAM" id="SSF57756">
    <property type="entry name" value="Retrovirus zinc finger-like domains"/>
    <property type="match status" value="1"/>
</dbReference>
<dbReference type="GO" id="GO:0008270">
    <property type="term" value="F:zinc ion binding"/>
    <property type="evidence" value="ECO:0007669"/>
    <property type="project" value="UniProtKB-KW"/>
</dbReference>
<name>A0A8H7VJ31_9FUNG</name>
<feature type="compositionally biased region" description="Low complexity" evidence="2">
    <location>
        <begin position="389"/>
        <end position="403"/>
    </location>
</feature>
<feature type="compositionally biased region" description="Low complexity" evidence="2">
    <location>
        <begin position="298"/>
        <end position="323"/>
    </location>
</feature>
<dbReference type="Proteomes" id="UP000646827">
    <property type="component" value="Unassembled WGS sequence"/>
</dbReference>
<dbReference type="PROSITE" id="PS50158">
    <property type="entry name" value="ZF_CCHC"/>
    <property type="match status" value="2"/>
</dbReference>
<dbReference type="Gene3D" id="4.10.60.10">
    <property type="entry name" value="Zinc finger, CCHC-type"/>
    <property type="match status" value="1"/>
</dbReference>
<dbReference type="EMBL" id="JAEPRB010000038">
    <property type="protein sequence ID" value="KAG2224706.1"/>
    <property type="molecule type" value="Genomic_DNA"/>
</dbReference>
<organism evidence="4 5">
    <name type="scientific">Circinella minor</name>
    <dbReference type="NCBI Taxonomy" id="1195481"/>
    <lineage>
        <taxon>Eukaryota</taxon>
        <taxon>Fungi</taxon>
        <taxon>Fungi incertae sedis</taxon>
        <taxon>Mucoromycota</taxon>
        <taxon>Mucoromycotina</taxon>
        <taxon>Mucoromycetes</taxon>
        <taxon>Mucorales</taxon>
        <taxon>Lichtheimiaceae</taxon>
        <taxon>Circinella</taxon>
    </lineage>
</organism>
<proteinExistence type="predicted"/>
<dbReference type="AlphaFoldDB" id="A0A8H7VJ31"/>
<feature type="region of interest" description="Disordered" evidence="2">
    <location>
        <begin position="293"/>
        <end position="416"/>
    </location>
</feature>
<feature type="domain" description="CCHC-type" evidence="3">
    <location>
        <begin position="238"/>
        <end position="251"/>
    </location>
</feature>